<dbReference type="RefSeq" id="WP_067556016.1">
    <property type="nucleotide sequence ID" value="NZ_CP016895.1"/>
</dbReference>
<dbReference type="GO" id="GO:0016709">
    <property type="term" value="F:oxidoreductase activity, acting on paired donors, with incorporation or reduction of molecular oxygen, NAD(P)H as one donor, and incorporation of one atom of oxygen"/>
    <property type="evidence" value="ECO:0007669"/>
    <property type="project" value="InterPro"/>
</dbReference>
<dbReference type="AlphaFoldDB" id="A0A1B2M0X0"/>
<dbReference type="OrthoDB" id="9806768at2"/>
<dbReference type="SUPFAM" id="SSF47240">
    <property type="entry name" value="Ferritin-like"/>
    <property type="match status" value="1"/>
</dbReference>
<evidence type="ECO:0000256" key="2">
    <source>
        <dbReference type="ARBA" id="ARBA00023033"/>
    </source>
</evidence>
<accession>A0A1B2M0X0</accession>
<dbReference type="InterPro" id="IPR012348">
    <property type="entry name" value="RNR-like"/>
</dbReference>
<evidence type="ECO:0000256" key="1">
    <source>
        <dbReference type="ARBA" id="ARBA00023002"/>
    </source>
</evidence>
<dbReference type="Gene3D" id="1.10.620.20">
    <property type="entry name" value="Ribonucleotide Reductase, subunit A"/>
    <property type="match status" value="1"/>
</dbReference>
<proteinExistence type="predicted"/>
<dbReference type="Proteomes" id="UP000093391">
    <property type="component" value="Chromosome"/>
</dbReference>
<dbReference type="InterPro" id="IPR009078">
    <property type="entry name" value="Ferritin-like_SF"/>
</dbReference>
<gene>
    <name evidence="3" type="ORF">BFG52_11000</name>
</gene>
<keyword evidence="2" id="KW-0503">Monooxygenase</keyword>
<keyword evidence="4" id="KW-1185">Reference proteome</keyword>
<protein>
    <submittedName>
        <fullName evidence="3">Phenol hydroxylase</fullName>
    </submittedName>
</protein>
<organism evidence="3 4">
    <name type="scientific">Acinetobacter larvae</name>
    <dbReference type="NCBI Taxonomy" id="1789224"/>
    <lineage>
        <taxon>Bacteria</taxon>
        <taxon>Pseudomonadati</taxon>
        <taxon>Pseudomonadota</taxon>
        <taxon>Gammaproteobacteria</taxon>
        <taxon>Moraxellales</taxon>
        <taxon>Moraxellaceae</taxon>
        <taxon>Acinetobacter</taxon>
    </lineage>
</organism>
<dbReference type="InterPro" id="IPR003430">
    <property type="entry name" value="Phenol_Hydrox"/>
</dbReference>
<keyword evidence="1" id="KW-0560">Oxidoreductase</keyword>
<dbReference type="InterPro" id="IPR012078">
    <property type="entry name" value="MP_mOase_hydro"/>
</dbReference>
<sequence length="334" mass="38163">MTLEIKTANIAPIRNSYAYIERRFGNKPATRYQEVSFDIQGAANFHYRPLWKPEKTLNDKTHTALQMQDWYAFKDPRQFYYGTYVQHRARLQDSAESNFAFFEKRGLAAHISDAVKQKVIQLLLPFRHVEQTANLHMMSGSAYGYGTVLTQACIFAAMDRLGMAQYLSRIGLALDGNSATALNEAKTAWMQDDAWQGLRQLCEKSLLEQDYFKLFVLQNLLIDGFLNVLVYQQFDQYLVEHQARDIAMLTEFMQDSLNDLRKWSDLVLKTAAAESEYNKQLLGQWLAEYLTPVKEAFRPWAAQALTADAVDLAEQAVLQRAQKLGIDTATVTAA</sequence>
<dbReference type="EMBL" id="CP016895">
    <property type="protein sequence ID" value="AOA58825.1"/>
    <property type="molecule type" value="Genomic_DNA"/>
</dbReference>
<name>A0A1B2M0X0_9GAMM</name>
<reference evidence="3 4" key="1">
    <citation type="submission" date="2016-08" db="EMBL/GenBank/DDBJ databases">
        <authorList>
            <person name="Seilhamer J.J."/>
        </authorList>
    </citation>
    <scope>NUCLEOTIDE SEQUENCE [LARGE SCALE GENOMIC DNA]</scope>
    <source>
        <strain evidence="3 4">BRTC-1</strain>
    </source>
</reference>
<evidence type="ECO:0000313" key="4">
    <source>
        <dbReference type="Proteomes" id="UP000093391"/>
    </source>
</evidence>
<dbReference type="Pfam" id="PF02332">
    <property type="entry name" value="Phenol_Hydrox"/>
    <property type="match status" value="1"/>
</dbReference>
<dbReference type="PIRSF" id="PIRSF000040">
    <property type="entry name" value="MMOH_comp"/>
    <property type="match status" value="1"/>
</dbReference>
<evidence type="ECO:0000313" key="3">
    <source>
        <dbReference type="EMBL" id="AOA58825.1"/>
    </source>
</evidence>
<dbReference type="CDD" id="cd01058">
    <property type="entry name" value="AAMH_B"/>
    <property type="match status" value="1"/>
</dbReference>
<dbReference type="KEGG" id="ala:BFG52_11000"/>
<dbReference type="STRING" id="1789224.BFG52_11000"/>